<reference evidence="1" key="1">
    <citation type="submission" date="2014-12" db="EMBL/GenBank/DDBJ databases">
        <title>Insight into the proteome of Arion vulgaris.</title>
        <authorList>
            <person name="Aradska J."/>
            <person name="Bulat T."/>
            <person name="Smidak R."/>
            <person name="Sarate P."/>
            <person name="Gangsoo J."/>
            <person name="Sialana F."/>
            <person name="Bilban M."/>
            <person name="Lubec G."/>
        </authorList>
    </citation>
    <scope>NUCLEOTIDE SEQUENCE</scope>
    <source>
        <tissue evidence="1">Skin</tissue>
    </source>
</reference>
<gene>
    <name evidence="1" type="primary">ORF88338</name>
</gene>
<dbReference type="EMBL" id="HACG01026939">
    <property type="protein sequence ID" value="CEK73804.1"/>
    <property type="molecule type" value="Transcribed_RNA"/>
</dbReference>
<sequence length="71" mass="8009">MHCLSLPSNFHPPSSSHSISPVSMVALAKQIIEINISIFTVADIFLEMWSQSTGFSKYLDSVYLDWSEYNP</sequence>
<accession>A0A0B6ZYQ3</accession>
<evidence type="ECO:0000313" key="1">
    <source>
        <dbReference type="EMBL" id="CEK73804.1"/>
    </source>
</evidence>
<name>A0A0B6ZYQ3_9EUPU</name>
<proteinExistence type="predicted"/>
<protein>
    <submittedName>
        <fullName evidence="1">Uncharacterized protein</fullName>
    </submittedName>
</protein>
<feature type="non-terminal residue" evidence="1">
    <location>
        <position position="71"/>
    </location>
</feature>
<dbReference type="AlphaFoldDB" id="A0A0B6ZYQ3"/>
<organism evidence="1">
    <name type="scientific">Arion vulgaris</name>
    <dbReference type="NCBI Taxonomy" id="1028688"/>
    <lineage>
        <taxon>Eukaryota</taxon>
        <taxon>Metazoa</taxon>
        <taxon>Spiralia</taxon>
        <taxon>Lophotrochozoa</taxon>
        <taxon>Mollusca</taxon>
        <taxon>Gastropoda</taxon>
        <taxon>Heterobranchia</taxon>
        <taxon>Euthyneura</taxon>
        <taxon>Panpulmonata</taxon>
        <taxon>Eupulmonata</taxon>
        <taxon>Stylommatophora</taxon>
        <taxon>Helicina</taxon>
        <taxon>Arionoidea</taxon>
        <taxon>Arionidae</taxon>
        <taxon>Arion</taxon>
    </lineage>
</organism>